<dbReference type="GO" id="GO:0009254">
    <property type="term" value="P:peptidoglycan turnover"/>
    <property type="evidence" value="ECO:0007669"/>
    <property type="project" value="UniProtKB-UniRule"/>
</dbReference>
<sequence length="398" mass="43439">MNSNWKKIFNTIQKPERFIIGLMSGTSMDGLDIALCGIAGSGTETKVRLLEFKTVSYTNEFKAEVKAIFSRRDADLQMVCLMNEKVGLVHAEMILDAIASWGRKPEEVDIIASHGQTIFHAPKSLHGLADYPNATLQIGDGDHIAVKTGIVTIADFRQKHIAAGGEGAPLAVYGDYLLFSKKGEDRIMLNIGGIANFTYLPGDNDPSKVFSTDVGPGNTIMDQYVQQHYKGLYFDENASIALSGAVNPVLLRELLQSEFLEADFPKTTGPELFNLEYLTEAQSRSGTLLLPKEDVMATLCRFSAQVIVAAVERCFGKDKTPSIYISGGGMHNPLLLLLLKEKLSNASFHSTDELEINPDAKEAVLFAILANETLVGEHVDFGNREGVPSVHMGKVCLP</sequence>
<keyword evidence="1" id="KW-0808">Transferase</keyword>
<keyword evidence="1 2" id="KW-0418">Kinase</keyword>
<dbReference type="NCBIfam" id="NF007149">
    <property type="entry name" value="PRK09585.3-4"/>
    <property type="match status" value="1"/>
</dbReference>
<evidence type="ECO:0000313" key="2">
    <source>
        <dbReference type="EMBL" id="SMD04806.1"/>
    </source>
</evidence>
<dbReference type="SUPFAM" id="SSF53067">
    <property type="entry name" value="Actin-like ATPase domain"/>
    <property type="match status" value="1"/>
</dbReference>
<gene>
    <name evidence="1" type="primary">anmK</name>
    <name evidence="2" type="ORF">SAMN04488101_11028</name>
</gene>
<dbReference type="GO" id="GO:0097175">
    <property type="term" value="P:1,6-anhydro-N-acetyl-beta-muramic acid catabolic process"/>
    <property type="evidence" value="ECO:0007669"/>
    <property type="project" value="UniProtKB-UniRule"/>
</dbReference>
<dbReference type="STRING" id="475255.SAMN04488101_11028"/>
<comment type="catalytic activity">
    <reaction evidence="1">
        <text>1,6-anhydro-N-acetyl-beta-muramate + ATP + H2O = N-acetyl-D-muramate 6-phosphate + ADP + H(+)</text>
        <dbReference type="Rhea" id="RHEA:24952"/>
        <dbReference type="ChEBI" id="CHEBI:15377"/>
        <dbReference type="ChEBI" id="CHEBI:15378"/>
        <dbReference type="ChEBI" id="CHEBI:30616"/>
        <dbReference type="ChEBI" id="CHEBI:58690"/>
        <dbReference type="ChEBI" id="CHEBI:58722"/>
        <dbReference type="ChEBI" id="CHEBI:456216"/>
        <dbReference type="EC" id="2.7.1.170"/>
    </reaction>
</comment>
<dbReference type="RefSeq" id="WP_084290752.1">
    <property type="nucleotide sequence ID" value="NZ_FWYB01000010.1"/>
</dbReference>
<dbReference type="GO" id="GO:0006040">
    <property type="term" value="P:amino sugar metabolic process"/>
    <property type="evidence" value="ECO:0007669"/>
    <property type="project" value="InterPro"/>
</dbReference>
<dbReference type="Pfam" id="PF03702">
    <property type="entry name" value="AnmK"/>
    <property type="match status" value="1"/>
</dbReference>
<name>A0A1W2E679_9SPHI</name>
<dbReference type="EMBL" id="FWYB01000010">
    <property type="protein sequence ID" value="SMD04806.1"/>
    <property type="molecule type" value="Genomic_DNA"/>
</dbReference>
<dbReference type="PANTHER" id="PTHR30605">
    <property type="entry name" value="ANHYDRO-N-ACETYLMURAMIC ACID KINASE"/>
    <property type="match status" value="1"/>
</dbReference>
<dbReference type="Proteomes" id="UP000192678">
    <property type="component" value="Unassembled WGS sequence"/>
</dbReference>
<dbReference type="CDD" id="cd24050">
    <property type="entry name" value="ASKHA_NBD_ANMK"/>
    <property type="match status" value="1"/>
</dbReference>
<comment type="pathway">
    <text evidence="1">Cell wall biogenesis; peptidoglycan recycling.</text>
</comment>
<dbReference type="InterPro" id="IPR043129">
    <property type="entry name" value="ATPase_NBD"/>
</dbReference>
<keyword evidence="1" id="KW-0547">Nucleotide-binding</keyword>
<keyword evidence="1" id="KW-0119">Carbohydrate metabolism</keyword>
<dbReference type="OrthoDB" id="9763949at2"/>
<feature type="binding site" evidence="1">
    <location>
        <begin position="25"/>
        <end position="32"/>
    </location>
    <ligand>
        <name>ATP</name>
        <dbReference type="ChEBI" id="CHEBI:30616"/>
    </ligand>
</feature>
<dbReference type="EC" id="2.7.1.170" evidence="1"/>
<dbReference type="AlphaFoldDB" id="A0A1W2E679"/>
<dbReference type="GO" id="GO:0016773">
    <property type="term" value="F:phosphotransferase activity, alcohol group as acceptor"/>
    <property type="evidence" value="ECO:0007669"/>
    <property type="project" value="UniProtKB-UniRule"/>
</dbReference>
<reference evidence="2 3" key="1">
    <citation type="submission" date="2017-04" db="EMBL/GenBank/DDBJ databases">
        <authorList>
            <person name="Afonso C.L."/>
            <person name="Miller P.J."/>
            <person name="Scott M.A."/>
            <person name="Spackman E."/>
            <person name="Goraichik I."/>
            <person name="Dimitrov K.M."/>
            <person name="Suarez D.L."/>
            <person name="Swayne D.E."/>
        </authorList>
    </citation>
    <scope>NUCLEOTIDE SEQUENCE [LARGE SCALE GENOMIC DNA]</scope>
    <source>
        <strain evidence="2 3">DSM 19625</strain>
    </source>
</reference>
<evidence type="ECO:0000313" key="3">
    <source>
        <dbReference type="Proteomes" id="UP000192678"/>
    </source>
</evidence>
<proteinExistence type="inferred from homology"/>
<comment type="function">
    <text evidence="1">Catalyzes the specific phosphorylation of 1,6-anhydro-N-acetylmuramic acid (anhMurNAc) with the simultaneous cleavage of the 1,6-anhydro ring, generating MurNAc-6-P. Is required for the utilization of anhMurNAc either imported from the medium or derived from its own cell wall murein, and thus plays a role in cell wall recycling.</text>
</comment>
<organism evidence="2 3">
    <name type="scientific">Pedobacter nyackensis</name>
    <dbReference type="NCBI Taxonomy" id="475255"/>
    <lineage>
        <taxon>Bacteria</taxon>
        <taxon>Pseudomonadati</taxon>
        <taxon>Bacteroidota</taxon>
        <taxon>Sphingobacteriia</taxon>
        <taxon>Sphingobacteriales</taxon>
        <taxon>Sphingobacteriaceae</taxon>
        <taxon>Pedobacter</taxon>
    </lineage>
</organism>
<protein>
    <recommendedName>
        <fullName evidence="1">Anhydro-N-acetylmuramic acid kinase</fullName>
        <ecNumber evidence="1">2.7.1.170</ecNumber>
    </recommendedName>
    <alternativeName>
        <fullName evidence="1">AnhMurNAc kinase</fullName>
    </alternativeName>
</protein>
<keyword evidence="1" id="KW-0067">ATP-binding</keyword>
<dbReference type="PANTHER" id="PTHR30605:SF0">
    <property type="entry name" value="ANHYDRO-N-ACETYLMURAMIC ACID KINASE"/>
    <property type="match status" value="1"/>
</dbReference>
<accession>A0A1W2E679</accession>
<dbReference type="InterPro" id="IPR005338">
    <property type="entry name" value="Anhydro_N_Ac-Mur_kinase"/>
</dbReference>
<comment type="pathway">
    <text evidence="1">Amino-sugar metabolism; 1,6-anhydro-N-acetylmuramate degradation.</text>
</comment>
<dbReference type="HAMAP" id="MF_01270">
    <property type="entry name" value="AnhMurNAc_kinase"/>
    <property type="match status" value="1"/>
</dbReference>
<dbReference type="Gene3D" id="3.30.420.40">
    <property type="match status" value="2"/>
</dbReference>
<dbReference type="UniPathway" id="UPA00343"/>
<dbReference type="GO" id="GO:0005524">
    <property type="term" value="F:ATP binding"/>
    <property type="evidence" value="ECO:0007669"/>
    <property type="project" value="UniProtKB-UniRule"/>
</dbReference>
<evidence type="ECO:0000256" key="1">
    <source>
        <dbReference type="HAMAP-Rule" id="MF_01270"/>
    </source>
</evidence>
<dbReference type="GO" id="GO:0016301">
    <property type="term" value="F:kinase activity"/>
    <property type="evidence" value="ECO:0007669"/>
    <property type="project" value="UniProtKB-KW"/>
</dbReference>
<keyword evidence="3" id="KW-1185">Reference proteome</keyword>
<comment type="similarity">
    <text evidence="1">Belongs to the anhydro-N-acetylmuramic acid kinase family.</text>
</comment>
<dbReference type="UniPathway" id="UPA00544"/>